<feature type="region of interest" description="Disordered" evidence="1">
    <location>
        <begin position="195"/>
        <end position="221"/>
    </location>
</feature>
<proteinExistence type="predicted"/>
<organism evidence="2 3">
    <name type="scientific">Coemansia guatemalensis</name>
    <dbReference type="NCBI Taxonomy" id="2761395"/>
    <lineage>
        <taxon>Eukaryota</taxon>
        <taxon>Fungi</taxon>
        <taxon>Fungi incertae sedis</taxon>
        <taxon>Zoopagomycota</taxon>
        <taxon>Kickxellomycotina</taxon>
        <taxon>Kickxellomycetes</taxon>
        <taxon>Kickxellales</taxon>
        <taxon>Kickxellaceae</taxon>
        <taxon>Coemansia</taxon>
    </lineage>
</organism>
<evidence type="ECO:0000313" key="3">
    <source>
        <dbReference type="Proteomes" id="UP001140094"/>
    </source>
</evidence>
<feature type="compositionally biased region" description="Basic and acidic residues" evidence="1">
    <location>
        <begin position="1"/>
        <end position="15"/>
    </location>
</feature>
<reference evidence="2" key="1">
    <citation type="submission" date="2022-07" db="EMBL/GenBank/DDBJ databases">
        <title>Phylogenomic reconstructions and comparative analyses of Kickxellomycotina fungi.</title>
        <authorList>
            <person name="Reynolds N.K."/>
            <person name="Stajich J.E."/>
            <person name="Barry K."/>
            <person name="Grigoriev I.V."/>
            <person name="Crous P."/>
            <person name="Smith M.E."/>
        </authorList>
    </citation>
    <scope>NUCLEOTIDE SEQUENCE</scope>
    <source>
        <strain evidence="2">NRRL 1565</strain>
    </source>
</reference>
<dbReference type="Proteomes" id="UP001140094">
    <property type="component" value="Unassembled WGS sequence"/>
</dbReference>
<dbReference type="EMBL" id="JANBUO010000134">
    <property type="protein sequence ID" value="KAJ2807134.1"/>
    <property type="molecule type" value="Genomic_DNA"/>
</dbReference>
<evidence type="ECO:0000313" key="2">
    <source>
        <dbReference type="EMBL" id="KAJ2807134.1"/>
    </source>
</evidence>
<keyword evidence="3" id="KW-1185">Reference proteome</keyword>
<accession>A0A9W8LUJ9</accession>
<evidence type="ECO:0000256" key="1">
    <source>
        <dbReference type="SAM" id="MobiDB-lite"/>
    </source>
</evidence>
<dbReference type="AlphaFoldDB" id="A0A9W8LUJ9"/>
<sequence>MVQCAHSERAAEKEPSSVNSGTGGKILLSMGEHMASICRRSVGAGLRASVDRGEMTMEIAQQLQAVIDTGESDQLQHLRDSTDMRECMEQLDQRFVDLNRDNQSLHKDMRNLSTAIAALTMTVQVLKARPASPNPSVVCQEQNRASLAVWAFPSTLDGPATMDYTRPQVIGYKEFMTPMLSSRPAGPVSRYRGAITGGEDHPHRPMRTPAMRGAMHMPYPE</sequence>
<gene>
    <name evidence="2" type="ORF">H4R20_001403</name>
</gene>
<name>A0A9W8LUJ9_9FUNG</name>
<protein>
    <submittedName>
        <fullName evidence="2">Uncharacterized protein</fullName>
    </submittedName>
</protein>
<comment type="caution">
    <text evidence="2">The sequence shown here is derived from an EMBL/GenBank/DDBJ whole genome shotgun (WGS) entry which is preliminary data.</text>
</comment>
<feature type="region of interest" description="Disordered" evidence="1">
    <location>
        <begin position="1"/>
        <end position="25"/>
    </location>
</feature>